<dbReference type="PANTHER" id="PTHR48483">
    <property type="entry name" value="INTERLEUKIN-27 SUBUNIT BETA"/>
    <property type="match status" value="1"/>
</dbReference>
<keyword evidence="3" id="KW-1133">Transmembrane helix</keyword>
<dbReference type="CDD" id="cd00063">
    <property type="entry name" value="FN3"/>
    <property type="match status" value="1"/>
</dbReference>
<dbReference type="AlphaFoldDB" id="A0AA88RXB9"/>
<evidence type="ECO:0000256" key="1">
    <source>
        <dbReference type="ARBA" id="ARBA00010890"/>
    </source>
</evidence>
<dbReference type="InterPro" id="IPR013783">
    <property type="entry name" value="Ig-like_fold"/>
</dbReference>
<dbReference type="InterPro" id="IPR053073">
    <property type="entry name" value="IL11/IL27_subunit_beta"/>
</dbReference>
<evidence type="ECO:0008006" key="8">
    <source>
        <dbReference type="Google" id="ProtNLM"/>
    </source>
</evidence>
<feature type="transmembrane region" description="Helical" evidence="3">
    <location>
        <begin position="366"/>
        <end position="390"/>
    </location>
</feature>
<feature type="domain" description="Ig-like" evidence="4">
    <location>
        <begin position="56"/>
        <end position="108"/>
    </location>
</feature>
<evidence type="ECO:0000259" key="4">
    <source>
        <dbReference type="PROSITE" id="PS50835"/>
    </source>
</evidence>
<dbReference type="SMART" id="SM00408">
    <property type="entry name" value="IGc2"/>
    <property type="match status" value="1"/>
</dbReference>
<gene>
    <name evidence="6" type="ORF">Q7C36_020220</name>
</gene>
<keyword evidence="3" id="KW-0472">Membrane</keyword>
<keyword evidence="2" id="KW-0393">Immunoglobulin domain</keyword>
<dbReference type="InterPro" id="IPR036179">
    <property type="entry name" value="Ig-like_dom_sf"/>
</dbReference>
<dbReference type="PROSITE" id="PS50853">
    <property type="entry name" value="FN3"/>
    <property type="match status" value="1"/>
</dbReference>
<keyword evidence="3" id="KW-0812">Transmembrane</keyword>
<organism evidence="6 7">
    <name type="scientific">Tachysurus vachellii</name>
    <name type="common">Darkbarbel catfish</name>
    <name type="synonym">Pelteobagrus vachellii</name>
    <dbReference type="NCBI Taxonomy" id="175792"/>
    <lineage>
        <taxon>Eukaryota</taxon>
        <taxon>Metazoa</taxon>
        <taxon>Chordata</taxon>
        <taxon>Craniata</taxon>
        <taxon>Vertebrata</taxon>
        <taxon>Euteleostomi</taxon>
        <taxon>Actinopterygii</taxon>
        <taxon>Neopterygii</taxon>
        <taxon>Teleostei</taxon>
        <taxon>Ostariophysi</taxon>
        <taxon>Siluriformes</taxon>
        <taxon>Bagridae</taxon>
        <taxon>Tachysurus</taxon>
    </lineage>
</organism>
<dbReference type="InterPro" id="IPR003598">
    <property type="entry name" value="Ig_sub2"/>
</dbReference>
<evidence type="ECO:0000256" key="2">
    <source>
        <dbReference type="ARBA" id="ARBA00023319"/>
    </source>
</evidence>
<keyword evidence="7" id="KW-1185">Reference proteome</keyword>
<dbReference type="InterPro" id="IPR003961">
    <property type="entry name" value="FN3_dom"/>
</dbReference>
<feature type="domain" description="Fibronectin type-III" evidence="5">
    <location>
        <begin position="224"/>
        <end position="323"/>
    </location>
</feature>
<dbReference type="Pfam" id="PF00041">
    <property type="entry name" value="fn3"/>
    <property type="match status" value="1"/>
</dbReference>
<dbReference type="Pfam" id="PF13927">
    <property type="entry name" value="Ig_3"/>
    <property type="match status" value="1"/>
</dbReference>
<dbReference type="Proteomes" id="UP001187315">
    <property type="component" value="Unassembled WGS sequence"/>
</dbReference>
<protein>
    <recommendedName>
        <fullName evidence="8">Interleukin-11 receptor subunit alpha-like</fullName>
    </recommendedName>
</protein>
<dbReference type="Gene3D" id="2.60.40.10">
    <property type="entry name" value="Immunoglobulins"/>
    <property type="match status" value="3"/>
</dbReference>
<evidence type="ECO:0000313" key="7">
    <source>
        <dbReference type="Proteomes" id="UP001187315"/>
    </source>
</evidence>
<proteinExistence type="inferred from homology"/>
<evidence type="ECO:0000259" key="5">
    <source>
        <dbReference type="PROSITE" id="PS50853"/>
    </source>
</evidence>
<evidence type="ECO:0000256" key="3">
    <source>
        <dbReference type="SAM" id="Phobius"/>
    </source>
</evidence>
<dbReference type="CDD" id="cd00096">
    <property type="entry name" value="Ig"/>
    <property type="match status" value="1"/>
</dbReference>
<dbReference type="EMBL" id="JAVHJS010000021">
    <property type="protein sequence ID" value="KAK2823620.1"/>
    <property type="molecule type" value="Genomic_DNA"/>
</dbReference>
<dbReference type="SMART" id="SM00060">
    <property type="entry name" value="FN3"/>
    <property type="match status" value="1"/>
</dbReference>
<accession>A0AA88RXB9</accession>
<dbReference type="InterPro" id="IPR036116">
    <property type="entry name" value="FN3_sf"/>
</dbReference>
<dbReference type="SUPFAM" id="SSF48726">
    <property type="entry name" value="Immunoglobulin"/>
    <property type="match status" value="1"/>
</dbReference>
<comment type="caution">
    <text evidence="6">The sequence shown here is derived from an EMBL/GenBank/DDBJ whole genome shotgun (WGS) entry which is preliminary data.</text>
</comment>
<dbReference type="PROSITE" id="PS50835">
    <property type="entry name" value="IG_LIKE"/>
    <property type="match status" value="1"/>
</dbReference>
<dbReference type="PANTHER" id="PTHR48483:SF2">
    <property type="entry name" value="INTERLEUKIN-27 SUBUNIT BETA"/>
    <property type="match status" value="1"/>
</dbReference>
<dbReference type="SUPFAM" id="SSF49265">
    <property type="entry name" value="Fibronectin type III"/>
    <property type="match status" value="2"/>
</dbReference>
<name>A0AA88RXB9_TACVA</name>
<dbReference type="InterPro" id="IPR007110">
    <property type="entry name" value="Ig-like_dom"/>
</dbReference>
<sequence>MKGACLRDHAETYKMPSLVSCPRGLILIRILIFSCVHINSEILSNEVSDVQFGFLGSTVTLTCRDSHPGFAVLWTHNGSLVRTRQTHSSDGTLTLTNTTRSMEGNYSCHEPRGRVLLQSITLRLGYAPEYLSVSCKLPSHFKILCTWTQRVRTHLPTKYISSYSVDNSRPEPCEQESMEVNECAISNPTFWASKHLVNITEVNPLGSKSTIAYVDVNKNLKPDAPEELICEQVNDEPTRLLVRWKPPTSWPSDTSVAFPLKFELQYKPVGSKFWSKMETEETSMVIMDALMGHLHHIRVRAQDAFINHSQWSEWSQVVQAQPWSDPSMIPEATTDNVFEPIFPSTFPVKATEKSADPSFEENGSQVLIILGLLAAVMVVVVFTITVLLCVRNRRRGNVTKQELTSMVKMKSLLI</sequence>
<reference evidence="6" key="1">
    <citation type="submission" date="2023-08" db="EMBL/GenBank/DDBJ databases">
        <title>Pelteobagrus vachellii genome.</title>
        <authorList>
            <person name="Liu H."/>
        </authorList>
    </citation>
    <scope>NUCLEOTIDE SEQUENCE</scope>
    <source>
        <strain evidence="6">PRFRI_2022a</strain>
        <tissue evidence="6">Muscle</tissue>
    </source>
</reference>
<evidence type="ECO:0000313" key="6">
    <source>
        <dbReference type="EMBL" id="KAK2823620.1"/>
    </source>
</evidence>
<comment type="similarity">
    <text evidence="1">Belongs to the type I cytokine receptor family. Type 3 subfamily.</text>
</comment>